<evidence type="ECO:0000313" key="7">
    <source>
        <dbReference type="Proteomes" id="UP000297720"/>
    </source>
</evidence>
<accession>A0A5F0KDT6</accession>
<dbReference type="Proteomes" id="UP000297914">
    <property type="component" value="Unassembled WGS sequence"/>
</dbReference>
<dbReference type="InterPro" id="IPR032675">
    <property type="entry name" value="LRR_dom_sf"/>
</dbReference>
<dbReference type="SUPFAM" id="SSF56112">
    <property type="entry name" value="Protein kinase-like (PK-like)"/>
    <property type="match status" value="1"/>
</dbReference>
<evidence type="ECO:0000256" key="3">
    <source>
        <dbReference type="PROSITE-ProRule" id="PRU10141"/>
    </source>
</evidence>
<dbReference type="Proteomes" id="UP000297720">
    <property type="component" value="Unassembled WGS sequence"/>
</dbReference>
<dbReference type="InterPro" id="IPR003591">
    <property type="entry name" value="Leu-rich_rpt_typical-subtyp"/>
</dbReference>
<sequence length="459" mass="49743">MHTLEQLRSGALCGARHLKLAEGLAVFPPEILSLKETLEVLDLTGNQLSELPDALAEFSKLRIIFCSENRFTELPEVLGRCPALTMVGFKANRIATVSAASLPARLRWLILTDNAIEQLPDELGRCTDLQKLMLSGNRLRALPESLAHCHRLELLRIAANRFEAFPDWLLALPRLSWLAYAGNPFSDRQERRLEQCASVADIPWDDLTLGEWLGQGASGVIHRAELKGQTQTEAVAVKLFKGAVTSDGLPRCELAVSLAAGRHPHLVGVVGRVGDHPSGIPALVMALIPPDFVNLAGPPSLDSCTRDIYPDGVRFTPATLLNLAQGVVSAARHLHGRGILHGDLYAHNLLHSVQGQGQGKGQEKAQSRVLLGDFGAASCYDRTDEALAGRLERLEVRAFGCLLEELLVRSTDKHEALAGLGELVGECLCEVPSRRPTFARIAARLHAAQARLAAEPVAV</sequence>
<evidence type="ECO:0000313" key="6">
    <source>
        <dbReference type="EMBL" id="TFF82738.1"/>
    </source>
</evidence>
<feature type="domain" description="Protein kinase" evidence="4">
    <location>
        <begin position="207"/>
        <end position="459"/>
    </location>
</feature>
<dbReference type="EMBL" id="QORL01000006">
    <property type="protein sequence ID" value="TFF79163.1"/>
    <property type="molecule type" value="Genomic_DNA"/>
</dbReference>
<keyword evidence="7" id="KW-1185">Reference proteome</keyword>
<organism evidence="6 8">
    <name type="scientific">Aeromonas taiwanensis</name>
    <dbReference type="NCBI Taxonomy" id="633417"/>
    <lineage>
        <taxon>Bacteria</taxon>
        <taxon>Pseudomonadati</taxon>
        <taxon>Pseudomonadota</taxon>
        <taxon>Gammaproteobacteria</taxon>
        <taxon>Aeromonadales</taxon>
        <taxon>Aeromonadaceae</taxon>
        <taxon>Aeromonas</taxon>
    </lineage>
</organism>
<dbReference type="OrthoDB" id="8532199at2"/>
<dbReference type="PANTHER" id="PTHR48051:SF1">
    <property type="entry name" value="RAS SUPPRESSOR PROTEIN 1"/>
    <property type="match status" value="1"/>
</dbReference>
<dbReference type="InterPro" id="IPR001611">
    <property type="entry name" value="Leu-rich_rpt"/>
</dbReference>
<keyword evidence="2" id="KW-0677">Repeat</keyword>
<evidence type="ECO:0000256" key="1">
    <source>
        <dbReference type="ARBA" id="ARBA00022614"/>
    </source>
</evidence>
<evidence type="ECO:0000259" key="4">
    <source>
        <dbReference type="PROSITE" id="PS50011"/>
    </source>
</evidence>
<dbReference type="Gene3D" id="1.10.510.10">
    <property type="entry name" value="Transferase(Phosphotransferase) domain 1"/>
    <property type="match status" value="1"/>
</dbReference>
<dbReference type="GO" id="GO:0005737">
    <property type="term" value="C:cytoplasm"/>
    <property type="evidence" value="ECO:0007669"/>
    <property type="project" value="TreeGrafter"/>
</dbReference>
<evidence type="ECO:0000256" key="2">
    <source>
        <dbReference type="ARBA" id="ARBA00022737"/>
    </source>
</evidence>
<dbReference type="SMART" id="SM00369">
    <property type="entry name" value="LRR_TYP"/>
    <property type="match status" value="4"/>
</dbReference>
<dbReference type="PROSITE" id="PS51450">
    <property type="entry name" value="LRR"/>
    <property type="match status" value="1"/>
</dbReference>
<dbReference type="PROSITE" id="PS00107">
    <property type="entry name" value="PROTEIN_KINASE_ATP"/>
    <property type="match status" value="1"/>
</dbReference>
<dbReference type="InterPro" id="IPR001245">
    <property type="entry name" value="Ser-Thr/Tyr_kinase_cat_dom"/>
</dbReference>
<gene>
    <name evidence="5" type="ORF">DRM93_04600</name>
    <name evidence="6" type="ORF">DRM94_04600</name>
</gene>
<dbReference type="InterPro" id="IPR050216">
    <property type="entry name" value="LRR_domain-containing"/>
</dbReference>
<dbReference type="InterPro" id="IPR000719">
    <property type="entry name" value="Prot_kinase_dom"/>
</dbReference>
<evidence type="ECO:0000313" key="5">
    <source>
        <dbReference type="EMBL" id="TFF79163.1"/>
    </source>
</evidence>
<dbReference type="Gene3D" id="3.80.10.10">
    <property type="entry name" value="Ribonuclease Inhibitor"/>
    <property type="match status" value="1"/>
</dbReference>
<protein>
    <submittedName>
        <fullName evidence="6">Protein kinase</fullName>
    </submittedName>
</protein>
<dbReference type="InterPro" id="IPR011009">
    <property type="entry name" value="Kinase-like_dom_sf"/>
</dbReference>
<keyword evidence="6" id="KW-0418">Kinase</keyword>
<dbReference type="AlphaFoldDB" id="A0A5F0KDT6"/>
<proteinExistence type="predicted"/>
<dbReference type="PROSITE" id="PS50011">
    <property type="entry name" value="PROTEIN_KINASE_DOM"/>
    <property type="match status" value="1"/>
</dbReference>
<dbReference type="GO" id="GO:0005524">
    <property type="term" value="F:ATP binding"/>
    <property type="evidence" value="ECO:0007669"/>
    <property type="project" value="UniProtKB-UniRule"/>
</dbReference>
<dbReference type="Pfam" id="PF13855">
    <property type="entry name" value="LRR_8"/>
    <property type="match status" value="1"/>
</dbReference>
<dbReference type="PANTHER" id="PTHR48051">
    <property type="match status" value="1"/>
</dbReference>
<keyword evidence="1" id="KW-0433">Leucine-rich repeat</keyword>
<keyword evidence="6" id="KW-0808">Transferase</keyword>
<dbReference type="SUPFAM" id="SSF52058">
    <property type="entry name" value="L domain-like"/>
    <property type="match status" value="1"/>
</dbReference>
<dbReference type="InterPro" id="IPR017441">
    <property type="entry name" value="Protein_kinase_ATP_BS"/>
</dbReference>
<comment type="caution">
    <text evidence="6">The sequence shown here is derived from an EMBL/GenBank/DDBJ whole genome shotgun (WGS) entry which is preliminary data.</text>
</comment>
<dbReference type="Pfam" id="PF07714">
    <property type="entry name" value="PK_Tyr_Ser-Thr"/>
    <property type="match status" value="1"/>
</dbReference>
<keyword evidence="3" id="KW-0547">Nucleotide-binding</keyword>
<dbReference type="GO" id="GO:0004672">
    <property type="term" value="F:protein kinase activity"/>
    <property type="evidence" value="ECO:0007669"/>
    <property type="project" value="InterPro"/>
</dbReference>
<keyword evidence="3" id="KW-0067">ATP-binding</keyword>
<feature type="binding site" evidence="3">
    <location>
        <position position="238"/>
    </location>
    <ligand>
        <name>ATP</name>
        <dbReference type="ChEBI" id="CHEBI:30616"/>
    </ligand>
</feature>
<dbReference type="SMART" id="SM00364">
    <property type="entry name" value="LRR_BAC"/>
    <property type="match status" value="5"/>
</dbReference>
<name>A0A5F0KDT6_9GAMM</name>
<reference evidence="6 8" key="1">
    <citation type="submission" date="2018-06" db="EMBL/GenBank/DDBJ databases">
        <title>Occurrence of a novel blaKPC-2- and qnrS2- harbouring IncP6 plasmid from Aeromonas taiwanensis isolates recovered from the river sediments.</title>
        <authorList>
            <person name="Zheng B."/>
            <person name="Yu X."/>
            <person name="Xiao Y."/>
        </authorList>
    </citation>
    <scope>NUCLEOTIDE SEQUENCE [LARGE SCALE GENOMIC DNA]</scope>
    <source>
        <strain evidence="5 7">1713</strain>
        <strain evidence="6 8">198</strain>
    </source>
</reference>
<dbReference type="RefSeq" id="WP_134694958.1">
    <property type="nucleotide sequence ID" value="NZ_QORJ01000007.1"/>
</dbReference>
<evidence type="ECO:0000313" key="8">
    <source>
        <dbReference type="Proteomes" id="UP000297914"/>
    </source>
</evidence>
<dbReference type="Gene3D" id="3.30.200.20">
    <property type="entry name" value="Phosphorylase Kinase, domain 1"/>
    <property type="match status" value="1"/>
</dbReference>
<dbReference type="Pfam" id="PF00560">
    <property type="entry name" value="LRR_1"/>
    <property type="match status" value="1"/>
</dbReference>
<dbReference type="EMBL" id="QORK01000006">
    <property type="protein sequence ID" value="TFF82738.1"/>
    <property type="molecule type" value="Genomic_DNA"/>
</dbReference>